<dbReference type="STRING" id="36849.OXPF_14310"/>
<dbReference type="AlphaFoldDB" id="A0A0P8YCR1"/>
<proteinExistence type="predicted"/>
<name>A0A0P8YCR1_9CLOT</name>
<dbReference type="Proteomes" id="UP000050326">
    <property type="component" value="Unassembled WGS sequence"/>
</dbReference>
<feature type="transmembrane region" description="Helical" evidence="1">
    <location>
        <begin position="390"/>
        <end position="410"/>
    </location>
</feature>
<keyword evidence="1" id="KW-1133">Transmembrane helix</keyword>
<feature type="transmembrane region" description="Helical" evidence="1">
    <location>
        <begin position="487"/>
        <end position="505"/>
    </location>
</feature>
<dbReference type="RefSeq" id="WP_054874502.1">
    <property type="nucleotide sequence ID" value="NZ_LKET01000028.1"/>
</dbReference>
<dbReference type="OrthoDB" id="3199331at2"/>
<sequence length="699" mass="78275">MLKKKLKIILICILSLVFLPTHAMAEGRKKIVIITINTINYNDLLADSYFKELAKNSIIGLMNSKSSGNMNEYKPYLTLGSGQKSDASFDYTESIKIDENTSSKYEEITLNRSSMGNIANLSINKLKKLNSKTLYNALPGKLGSILKSKGLKRSFLGGFFFNGSYKSPGFFVLMDEDGLIDKGEIDGIFTDNKIDQKKLFQEFINYKASSDIVLIELGDIERLYLNRSLYSEAAYNQNKNEILSNYALIVQDIINNMNFDNEKLFILTPYSADINRNSELLSPFLIYDGARERGIATSKSTRREGIVTALDFAPSVLKYFNISTESFLGYPIESIAKSDNTIFLQSLEKKVYSTSTYRSPIIKTYAAAIMITLVLYLLKNLFNIELSLSILNFMIKSILLIPFAFVMEGMIVFENIAIKGLFIISLSVVLAIIIDRIAEKTINRVKLIAFINSLCLIIDLLTGQNLLKYSIFSYDPCIGARYYGLGNEFLGVIAGCTLVLFGLSIERGKKLFRLYIPYLIFVTLITGLPNTGSNVGGFLTLFISFTIYVLLEKNISFLSSLKILSCSMLISSIIFIFANLIAEDKAHLGKMFDMINADGIIYFSNIVLRKINMSLKLIKYTIWTKVLVLLIISAIILIKKPNKAMKDLFITAPYTRNLILASSISGCVAILLNDSGIVTAAVIMLYTVFSMMLTLQTKI</sequence>
<feature type="chain" id="PRO_5006154433" evidence="2">
    <location>
        <begin position="26"/>
        <end position="699"/>
    </location>
</feature>
<feature type="transmembrane region" description="Helical" evidence="1">
    <location>
        <begin position="447"/>
        <end position="467"/>
    </location>
</feature>
<evidence type="ECO:0000256" key="1">
    <source>
        <dbReference type="SAM" id="Phobius"/>
    </source>
</evidence>
<evidence type="ECO:0000313" key="4">
    <source>
        <dbReference type="Proteomes" id="UP000050326"/>
    </source>
</evidence>
<keyword evidence="1" id="KW-0472">Membrane</keyword>
<reference evidence="3 4" key="1">
    <citation type="submission" date="2015-09" db="EMBL/GenBank/DDBJ databases">
        <title>Genome sequence of Oxobacter pfennigii DSM 3222.</title>
        <authorList>
            <person name="Poehlein A."/>
            <person name="Bengelsdorf F.R."/>
            <person name="Schiel-Bengelsdorf B."/>
            <person name="Duerre P."/>
            <person name="Daniel R."/>
        </authorList>
    </citation>
    <scope>NUCLEOTIDE SEQUENCE [LARGE SCALE GENOMIC DNA]</scope>
    <source>
        <strain evidence="3 4">DSM 3222</strain>
    </source>
</reference>
<dbReference type="PATRIC" id="fig|36849.3.peg.1518"/>
<keyword evidence="1" id="KW-0812">Transmembrane</keyword>
<gene>
    <name evidence="3" type="ORF">OXPF_14310</name>
</gene>
<feature type="signal peptide" evidence="2">
    <location>
        <begin position="1"/>
        <end position="25"/>
    </location>
</feature>
<feature type="transmembrane region" description="Helical" evidence="1">
    <location>
        <begin position="535"/>
        <end position="551"/>
    </location>
</feature>
<organism evidence="3 4">
    <name type="scientific">Oxobacter pfennigii</name>
    <dbReference type="NCBI Taxonomy" id="36849"/>
    <lineage>
        <taxon>Bacteria</taxon>
        <taxon>Bacillati</taxon>
        <taxon>Bacillota</taxon>
        <taxon>Clostridia</taxon>
        <taxon>Eubacteriales</taxon>
        <taxon>Clostridiaceae</taxon>
        <taxon>Oxobacter</taxon>
    </lineage>
</organism>
<evidence type="ECO:0000313" key="3">
    <source>
        <dbReference type="EMBL" id="KPU44953.1"/>
    </source>
</evidence>
<keyword evidence="4" id="KW-1185">Reference proteome</keyword>
<feature type="transmembrane region" description="Helical" evidence="1">
    <location>
        <begin position="360"/>
        <end position="378"/>
    </location>
</feature>
<accession>A0A0P8YCR1</accession>
<feature type="transmembrane region" description="Helical" evidence="1">
    <location>
        <begin position="512"/>
        <end position="529"/>
    </location>
</feature>
<feature type="transmembrane region" description="Helical" evidence="1">
    <location>
        <begin position="658"/>
        <end position="689"/>
    </location>
</feature>
<feature type="transmembrane region" description="Helical" evidence="1">
    <location>
        <begin position="416"/>
        <end position="435"/>
    </location>
</feature>
<feature type="transmembrane region" description="Helical" evidence="1">
    <location>
        <begin position="620"/>
        <end position="638"/>
    </location>
</feature>
<protein>
    <submittedName>
        <fullName evidence="3">Uncharacterized protein</fullName>
    </submittedName>
</protein>
<feature type="transmembrane region" description="Helical" evidence="1">
    <location>
        <begin position="563"/>
        <end position="582"/>
    </location>
</feature>
<evidence type="ECO:0000256" key="2">
    <source>
        <dbReference type="SAM" id="SignalP"/>
    </source>
</evidence>
<comment type="caution">
    <text evidence="3">The sequence shown here is derived from an EMBL/GenBank/DDBJ whole genome shotgun (WGS) entry which is preliminary data.</text>
</comment>
<keyword evidence="2" id="KW-0732">Signal</keyword>
<dbReference type="EMBL" id="LKET01000028">
    <property type="protein sequence ID" value="KPU44953.1"/>
    <property type="molecule type" value="Genomic_DNA"/>
</dbReference>